<dbReference type="Gene3D" id="3.20.20.80">
    <property type="entry name" value="Glycosidases"/>
    <property type="match status" value="1"/>
</dbReference>
<dbReference type="EMBL" id="LBSX01000001">
    <property type="protein sequence ID" value="KKQ28225.1"/>
    <property type="molecule type" value="Genomic_DNA"/>
</dbReference>
<evidence type="ECO:0000313" key="2">
    <source>
        <dbReference type="Proteomes" id="UP000034849"/>
    </source>
</evidence>
<dbReference type="Proteomes" id="UP000034849">
    <property type="component" value="Unassembled WGS sequence"/>
</dbReference>
<evidence type="ECO:0000313" key="1">
    <source>
        <dbReference type="EMBL" id="KKQ28225.1"/>
    </source>
</evidence>
<dbReference type="InterPro" id="IPR017853">
    <property type="entry name" value="GH"/>
</dbReference>
<organism evidence="1 2">
    <name type="scientific">Candidatus Magasanikbacteria bacterium GW2011_GWC2_37_14</name>
    <dbReference type="NCBI Taxonomy" id="1619046"/>
    <lineage>
        <taxon>Bacteria</taxon>
        <taxon>Candidatus Magasanikiibacteriota</taxon>
    </lineage>
</organism>
<sequence length="390" mass="44261">MYSSESSGGGEKISRRKFLKLAVGATASLAFTGVVSDSCEKEQEQEKGINYSTGMKFHPEHKVDYEAINSETEKDLESIKEMGCTSVRVYGDNSANLIKAAEIALQKDLKVWFSPRLINGNKEETLNLVVNMAQEAEKLRQKYGDKIVFVVGNELMLDSTAIFEEKGYADRISRFKKFKALEMAKGYLNFLKMKTSSPDVQKFQERVREFTRNLALAAKKEFKGKITYASLPDENVDWNSFDIVGVNLYEDISNKDEYEQKLEDYKQHGKPVAITEYGTAPYKGADRFGGAAHSVIDWEKGEIGNMLGLLPVVRDEEAQADYLERLIGLYRKHKIDAHFIFEYVDWNTQHRPNDPKKDLSTGSFGVVKWTKPGERIESSASQKIESLFKE</sequence>
<dbReference type="AlphaFoldDB" id="A0A0G0GPY0"/>
<gene>
    <name evidence="1" type="ORF">US42_C0001G0076</name>
</gene>
<dbReference type="SUPFAM" id="SSF51445">
    <property type="entry name" value="(Trans)glycosidases"/>
    <property type="match status" value="1"/>
</dbReference>
<proteinExistence type="predicted"/>
<protein>
    <submittedName>
        <fullName evidence="1">Abortive infection protein</fullName>
    </submittedName>
</protein>
<dbReference type="InterPro" id="IPR006311">
    <property type="entry name" value="TAT_signal"/>
</dbReference>
<name>A0A0G0GPY0_9BACT</name>
<dbReference type="PROSITE" id="PS51318">
    <property type="entry name" value="TAT"/>
    <property type="match status" value="1"/>
</dbReference>
<comment type="caution">
    <text evidence="1">The sequence shown here is derived from an EMBL/GenBank/DDBJ whole genome shotgun (WGS) entry which is preliminary data.</text>
</comment>
<reference evidence="1 2" key="1">
    <citation type="journal article" date="2015" name="Nature">
        <title>rRNA introns, odd ribosomes, and small enigmatic genomes across a large radiation of phyla.</title>
        <authorList>
            <person name="Brown C.T."/>
            <person name="Hug L.A."/>
            <person name="Thomas B.C."/>
            <person name="Sharon I."/>
            <person name="Castelle C.J."/>
            <person name="Singh A."/>
            <person name="Wilkins M.J."/>
            <person name="Williams K.H."/>
            <person name="Banfield J.F."/>
        </authorList>
    </citation>
    <scope>NUCLEOTIDE SEQUENCE [LARGE SCALE GENOMIC DNA]</scope>
</reference>
<accession>A0A0G0GPY0</accession>
<dbReference type="STRING" id="1619046.US42_C0001G0076"/>